<dbReference type="NCBIfam" id="TIGR00594">
    <property type="entry name" value="polc"/>
    <property type="match status" value="1"/>
</dbReference>
<dbReference type="InterPro" id="IPR011708">
    <property type="entry name" value="DNA_pol3_alpha_NTPase_dom"/>
</dbReference>
<dbReference type="InterPro" id="IPR016195">
    <property type="entry name" value="Pol/histidinol_Pase-like"/>
</dbReference>
<dbReference type="InterPro" id="IPR004013">
    <property type="entry name" value="PHP_dom"/>
</dbReference>
<dbReference type="AlphaFoldDB" id="A0A328CBG4"/>
<accession>A0A328CBG4</accession>
<organism evidence="10 11">
    <name type="scientific">Lujinxingia litoralis</name>
    <dbReference type="NCBI Taxonomy" id="2211119"/>
    <lineage>
        <taxon>Bacteria</taxon>
        <taxon>Deltaproteobacteria</taxon>
        <taxon>Bradymonadales</taxon>
        <taxon>Lujinxingiaceae</taxon>
        <taxon>Lujinxingia</taxon>
    </lineage>
</organism>
<dbReference type="NCBIfam" id="NF004226">
    <property type="entry name" value="PRK05673.1"/>
    <property type="match status" value="1"/>
</dbReference>
<keyword evidence="11" id="KW-1185">Reference proteome</keyword>
<feature type="domain" description="Polymerase/histidinol phosphatase N-terminal" evidence="9">
    <location>
        <begin position="5"/>
        <end position="72"/>
    </location>
</feature>
<dbReference type="Pfam" id="PF01336">
    <property type="entry name" value="tRNA_anti-codon"/>
    <property type="match status" value="1"/>
</dbReference>
<name>A0A328CBG4_9DELT</name>
<evidence type="ECO:0000256" key="6">
    <source>
        <dbReference type="ARBA" id="ARBA00022705"/>
    </source>
</evidence>
<evidence type="ECO:0000256" key="1">
    <source>
        <dbReference type="ARBA" id="ARBA00004496"/>
    </source>
</evidence>
<dbReference type="GO" id="GO:0003887">
    <property type="term" value="F:DNA-directed DNA polymerase activity"/>
    <property type="evidence" value="ECO:0007669"/>
    <property type="project" value="UniProtKB-KW"/>
</dbReference>
<proteinExistence type="predicted"/>
<gene>
    <name evidence="10" type="ORF">DL240_01430</name>
</gene>
<keyword evidence="5" id="KW-0548">Nucleotidyltransferase</keyword>
<evidence type="ECO:0000256" key="2">
    <source>
        <dbReference type="ARBA" id="ARBA00012417"/>
    </source>
</evidence>
<evidence type="ECO:0000259" key="9">
    <source>
        <dbReference type="SMART" id="SM00481"/>
    </source>
</evidence>
<evidence type="ECO:0000256" key="4">
    <source>
        <dbReference type="ARBA" id="ARBA00022679"/>
    </source>
</evidence>
<comment type="subcellular location">
    <subcellularLocation>
        <location evidence="1">Cytoplasm</location>
    </subcellularLocation>
</comment>
<comment type="caution">
    <text evidence="10">The sequence shown here is derived from an EMBL/GenBank/DDBJ whole genome shotgun (WGS) entry which is preliminary data.</text>
</comment>
<dbReference type="GO" id="GO:0008408">
    <property type="term" value="F:3'-5' exonuclease activity"/>
    <property type="evidence" value="ECO:0007669"/>
    <property type="project" value="InterPro"/>
</dbReference>
<dbReference type="GO" id="GO:0003676">
    <property type="term" value="F:nucleic acid binding"/>
    <property type="evidence" value="ECO:0007669"/>
    <property type="project" value="InterPro"/>
</dbReference>
<protein>
    <recommendedName>
        <fullName evidence="3">DNA polymerase III subunit alpha</fullName>
        <ecNumber evidence="2">2.7.7.7</ecNumber>
    </recommendedName>
</protein>
<dbReference type="CDD" id="cd12113">
    <property type="entry name" value="PHP_PolIIIA_DnaE3"/>
    <property type="match status" value="1"/>
</dbReference>
<reference evidence="10 11" key="1">
    <citation type="submission" date="2018-05" db="EMBL/GenBank/DDBJ databases">
        <title>Lujinxingia marina gen. nov. sp. nov., a new facultative anaerobic member of the class Deltaproteobacteria, and proposal of Lujinxingaceae fam. nov.</title>
        <authorList>
            <person name="Li C.-M."/>
        </authorList>
    </citation>
    <scope>NUCLEOTIDE SEQUENCE [LARGE SCALE GENOMIC DNA]</scope>
    <source>
        <strain evidence="10 11">B210</strain>
    </source>
</reference>
<dbReference type="PANTHER" id="PTHR32294:SF0">
    <property type="entry name" value="DNA POLYMERASE III SUBUNIT ALPHA"/>
    <property type="match status" value="1"/>
</dbReference>
<evidence type="ECO:0000313" key="11">
    <source>
        <dbReference type="Proteomes" id="UP000249169"/>
    </source>
</evidence>
<dbReference type="EMBL" id="QHKO01000001">
    <property type="protein sequence ID" value="RAL25532.1"/>
    <property type="molecule type" value="Genomic_DNA"/>
</dbReference>
<dbReference type="NCBIfam" id="NF005298">
    <property type="entry name" value="PRK06826.1"/>
    <property type="match status" value="1"/>
</dbReference>
<dbReference type="RefSeq" id="WP_111728704.1">
    <property type="nucleotide sequence ID" value="NZ_QHKO01000001.1"/>
</dbReference>
<sequence>MSEFVHLHVHTQYSLLDGAIRIPRLMSRIKELGMGAVAMTDHGNMYGAVDFQKAAAKAGVKSIIGCEMYMTSHPYEESKEPKSYHLTLLAQNLTGYKNLMYLNSMGWLNGQHPRTGAPRIDFELLAERNEGIICLSGDLGGEINQHILRGDMDAAKALAARYREVFGKERFYLEVMDNALPEQRKCTQAMVEIGRELDIELVATNDCHYLAREDARAHAVLMCIQLGKNVDIDRIMEHGVDQLYVRSAEEMYEAFADIPRACENTVRIAEMCDLEIPLGAVFLPQYDVPQDFRDAHVDADARGIIHEYFKHVARVGLDERFAEFEALDVAYDRQEYRERLEVEIGIICQMDFPGYFLIVWDFINWSHEQDIPVGPGRGSGAGSLVAYAMRITDIDPMPYDLLFERFLNPERVSMPDFDIDFCMNRRGEVIDYVTEKYGYHNVGQIVTYGQLKARAAIKDVGRALNFSYGETDRLAKLVPDVLGISLQEALDQEKRLRDMCEEEERVDTLFDIALSLENLNRQAGMHAAGIVISETPLWDFVPICRGANGELVTQYAKNEVEEAGLVKFDFLGLKTLTVLQDAVKLINQQRDARGEERFDLNAIPLDDPEVFRLISAGNTTGVFQLESSGFQELLKKLKPNCFEDIIAAVALYRPGPLGSGMVDDFIDRKHGRKKVEYPHPWLEDVLKPTYGVMVYQEQVMKTAQVMAGYSLGGADLLRRAMGKKKPEVMAQQKEIFVAGALELEIEEQKASDIFDLMAYFAGYGFNKSHSAAYGLITYQTAYLKTHFQVEFMAALMTSDRDNTDKIVRFINEAKGLGIEVMPPDVNESLLDFSVVEQKIRFGLAAIKGVGAGVIEVILEERTTGGPFESLYDFCGRVDLKKINKRTIEALVKCGAFDSVGPPIKESYIGEICATRASIFAAIETAVERGQKAQHDKAVGQSSLFGMMAQDAREEVLDDSYPECLPWNDRELLEHEKSLLGFYVTGHPLDRFESELGLYGASTTHELMTNSSLRNRADVAVAGVVSAMREVPLKSGDGRMGFITIEDKTGEIEVIAFSSSYAEAEEVIKSGEPLLLKGQIQEEGDPENRTRRIRLESASTLESEREAKVRQVLVEIGVEQVSNGQLRELQKVLAAHSGHCRTTLIFKKETSQGTGQAEMVLPADFATRPTDGLLMAIERLFGRNSVRLS</sequence>
<dbReference type="Pfam" id="PF17657">
    <property type="entry name" value="DNA_pol3_finger"/>
    <property type="match status" value="1"/>
</dbReference>
<evidence type="ECO:0000256" key="3">
    <source>
        <dbReference type="ARBA" id="ARBA00019114"/>
    </source>
</evidence>
<dbReference type="Gene3D" id="3.20.20.140">
    <property type="entry name" value="Metal-dependent hydrolases"/>
    <property type="match status" value="1"/>
</dbReference>
<dbReference type="Pfam" id="PF07733">
    <property type="entry name" value="DNA_pol3_alpha"/>
    <property type="match status" value="1"/>
</dbReference>
<dbReference type="SMART" id="SM00481">
    <property type="entry name" value="POLIIIAc"/>
    <property type="match status" value="1"/>
</dbReference>
<dbReference type="Gene3D" id="1.10.150.870">
    <property type="match status" value="1"/>
</dbReference>
<dbReference type="OrthoDB" id="9803237at2"/>
<dbReference type="InterPro" id="IPR040982">
    <property type="entry name" value="DNA_pol3_finger"/>
</dbReference>
<dbReference type="Proteomes" id="UP000249169">
    <property type="component" value="Unassembled WGS sequence"/>
</dbReference>
<dbReference type="GO" id="GO:0006260">
    <property type="term" value="P:DNA replication"/>
    <property type="evidence" value="ECO:0007669"/>
    <property type="project" value="UniProtKB-KW"/>
</dbReference>
<dbReference type="Gene3D" id="1.10.10.1600">
    <property type="entry name" value="Bacterial DNA polymerase III alpha subunit, thumb domain"/>
    <property type="match status" value="1"/>
</dbReference>
<dbReference type="Pfam" id="PF02811">
    <property type="entry name" value="PHP"/>
    <property type="match status" value="1"/>
</dbReference>
<dbReference type="InterPro" id="IPR029460">
    <property type="entry name" value="DNAPol_HHH"/>
</dbReference>
<keyword evidence="4" id="KW-0808">Transferase</keyword>
<keyword evidence="6" id="KW-0235">DNA replication</keyword>
<comment type="catalytic activity">
    <reaction evidence="8">
        <text>DNA(n) + a 2'-deoxyribonucleoside 5'-triphosphate = DNA(n+1) + diphosphate</text>
        <dbReference type="Rhea" id="RHEA:22508"/>
        <dbReference type="Rhea" id="RHEA-COMP:17339"/>
        <dbReference type="Rhea" id="RHEA-COMP:17340"/>
        <dbReference type="ChEBI" id="CHEBI:33019"/>
        <dbReference type="ChEBI" id="CHEBI:61560"/>
        <dbReference type="ChEBI" id="CHEBI:173112"/>
        <dbReference type="EC" id="2.7.7.7"/>
    </reaction>
</comment>
<evidence type="ECO:0000256" key="5">
    <source>
        <dbReference type="ARBA" id="ARBA00022695"/>
    </source>
</evidence>
<dbReference type="InterPro" id="IPR041931">
    <property type="entry name" value="DNA_pol3_alpha_thumb_dom"/>
</dbReference>
<dbReference type="GO" id="GO:0005737">
    <property type="term" value="C:cytoplasm"/>
    <property type="evidence" value="ECO:0007669"/>
    <property type="project" value="UniProtKB-SubCell"/>
</dbReference>
<dbReference type="SUPFAM" id="SSF160975">
    <property type="entry name" value="AF1531-like"/>
    <property type="match status" value="1"/>
</dbReference>
<dbReference type="InterPro" id="IPR004365">
    <property type="entry name" value="NA-bd_OB_tRNA"/>
</dbReference>
<dbReference type="PANTHER" id="PTHR32294">
    <property type="entry name" value="DNA POLYMERASE III SUBUNIT ALPHA"/>
    <property type="match status" value="1"/>
</dbReference>
<dbReference type="SUPFAM" id="SSF89550">
    <property type="entry name" value="PHP domain-like"/>
    <property type="match status" value="1"/>
</dbReference>
<dbReference type="InterPro" id="IPR004805">
    <property type="entry name" value="DnaE2/DnaE/PolC"/>
</dbReference>
<evidence type="ECO:0000256" key="8">
    <source>
        <dbReference type="ARBA" id="ARBA00049244"/>
    </source>
</evidence>
<dbReference type="EC" id="2.7.7.7" evidence="2"/>
<dbReference type="CDD" id="cd04485">
    <property type="entry name" value="DnaE_OBF"/>
    <property type="match status" value="1"/>
</dbReference>
<evidence type="ECO:0000313" key="10">
    <source>
        <dbReference type="EMBL" id="RAL25532.1"/>
    </source>
</evidence>
<keyword evidence="7" id="KW-0239">DNA-directed DNA polymerase</keyword>
<dbReference type="InterPro" id="IPR003141">
    <property type="entry name" value="Pol/His_phosphatase_N"/>
</dbReference>
<evidence type="ECO:0000256" key="7">
    <source>
        <dbReference type="ARBA" id="ARBA00022932"/>
    </source>
</evidence>
<dbReference type="Pfam" id="PF14579">
    <property type="entry name" value="HHH_6"/>
    <property type="match status" value="1"/>
</dbReference>